<dbReference type="Proteomes" id="UP000486351">
    <property type="component" value="Unassembled WGS sequence"/>
</dbReference>
<reference evidence="3 4" key="1">
    <citation type="submission" date="2018-09" db="EMBL/GenBank/DDBJ databases">
        <title>Genomic investigation of the strawberry pathogen Phytophthora fragariae indicates pathogenicity is determined by transcriptional variation in three key races.</title>
        <authorList>
            <person name="Adams T.M."/>
            <person name="Armitage A.D."/>
            <person name="Sobczyk M.K."/>
            <person name="Bates H.J."/>
            <person name="Dunwell J.M."/>
            <person name="Nellist C.F."/>
            <person name="Harrison R.J."/>
        </authorList>
    </citation>
    <scope>NUCLEOTIDE SEQUENCE [LARGE SCALE GENOMIC DNA]</scope>
    <source>
        <strain evidence="3 4">NOV-77</strain>
    </source>
</reference>
<feature type="compositionally biased region" description="Polar residues" evidence="2">
    <location>
        <begin position="294"/>
        <end position="307"/>
    </location>
</feature>
<dbReference type="GO" id="GO:0005634">
    <property type="term" value="C:nucleus"/>
    <property type="evidence" value="ECO:0007669"/>
    <property type="project" value="TreeGrafter"/>
</dbReference>
<evidence type="ECO:0000256" key="1">
    <source>
        <dbReference type="ARBA" id="ARBA00023054"/>
    </source>
</evidence>
<keyword evidence="1" id="KW-0175">Coiled coil</keyword>
<organism evidence="3 4">
    <name type="scientific">Phytophthora fragariae</name>
    <dbReference type="NCBI Taxonomy" id="53985"/>
    <lineage>
        <taxon>Eukaryota</taxon>
        <taxon>Sar</taxon>
        <taxon>Stramenopiles</taxon>
        <taxon>Oomycota</taxon>
        <taxon>Peronosporomycetes</taxon>
        <taxon>Peronosporales</taxon>
        <taxon>Peronosporaceae</taxon>
        <taxon>Phytophthora</taxon>
    </lineage>
</organism>
<name>A0A6G0SM27_9STRA</name>
<dbReference type="EMBL" id="QXFY01000022">
    <property type="protein sequence ID" value="KAE9361512.1"/>
    <property type="molecule type" value="Genomic_DNA"/>
</dbReference>
<accession>A0A6G0SM27</accession>
<feature type="compositionally biased region" description="Basic residues" evidence="2">
    <location>
        <begin position="67"/>
        <end position="79"/>
    </location>
</feature>
<comment type="caution">
    <text evidence="3">The sequence shown here is derived from an EMBL/GenBank/DDBJ whole genome shotgun (WGS) entry which is preliminary data.</text>
</comment>
<feature type="compositionally biased region" description="Basic and acidic residues" evidence="2">
    <location>
        <begin position="97"/>
        <end position="110"/>
    </location>
</feature>
<gene>
    <name evidence="3" type="ORF">PF008_g957</name>
</gene>
<sequence>MSLGFLTESALVPSKAKEIKVDAKSLVDLKAVVFQKDQERKRRLQEALAAENDDEPSTGHGALRLGKYAHLRGSSKRRKRSDEDRVGKKSRNSGVEARNRRDEEARQREAPDEDDDEAWRKKSAEMLRKKAKLYEEMANRGGKGSVKEECLVDFEAKKYTAKAVGAQEKTMVEITDEFGRTRNVATDSGEYSAFLGNQQQYESDLPRNEVEMNRPNYADEDKYRYTEGKAGGGSFVVSQWEKRLKTTEKKHLKGVHERATLAQALAHSTSSGTVDRKTRKQLRLERLRKKREGTTATNEELAQTNAAGDSAASDKATDFLNQLSSLM</sequence>
<evidence type="ECO:0000313" key="4">
    <source>
        <dbReference type="Proteomes" id="UP000486351"/>
    </source>
</evidence>
<dbReference type="AlphaFoldDB" id="A0A6G0SM27"/>
<feature type="compositionally biased region" description="Basic residues" evidence="2">
    <location>
        <begin position="277"/>
        <end position="291"/>
    </location>
</feature>
<dbReference type="PANTHER" id="PTHR15885">
    <property type="entry name" value="COILED-COIL DOMAIN-CONTAINING PROTEIN 174"/>
    <property type="match status" value="1"/>
</dbReference>
<protein>
    <submittedName>
        <fullName evidence="3">Uncharacterized protein</fullName>
    </submittedName>
</protein>
<proteinExistence type="predicted"/>
<feature type="region of interest" description="Disordered" evidence="2">
    <location>
        <begin position="265"/>
        <end position="315"/>
    </location>
</feature>
<evidence type="ECO:0000313" key="3">
    <source>
        <dbReference type="EMBL" id="KAE9361512.1"/>
    </source>
</evidence>
<evidence type="ECO:0000256" key="2">
    <source>
        <dbReference type="SAM" id="MobiDB-lite"/>
    </source>
</evidence>
<dbReference type="InterPro" id="IPR025066">
    <property type="entry name" value="CCDC174-like"/>
</dbReference>
<dbReference type="PANTHER" id="PTHR15885:SF1">
    <property type="entry name" value="COILED-COIL DOMAIN-CONTAINING PROTEIN 174"/>
    <property type="match status" value="1"/>
</dbReference>
<feature type="region of interest" description="Disordered" evidence="2">
    <location>
        <begin position="46"/>
        <end position="120"/>
    </location>
</feature>